<dbReference type="AlphaFoldDB" id="S9QL08"/>
<comment type="caution">
    <text evidence="1">The sequence shown here is derived from an EMBL/GenBank/DDBJ whole genome shotgun (WGS) entry which is preliminary data.</text>
</comment>
<proteinExistence type="predicted"/>
<accession>S9QL08</accession>
<sequence>MSTERPQGRSGKGDAPRARRLFVCGACGADASGGRISGKMKVQGA</sequence>
<dbReference type="EMBL" id="APVH01000032">
    <property type="protein sequence ID" value="EPX80477.1"/>
    <property type="molecule type" value="Genomic_DNA"/>
</dbReference>
<name>S9QL08_9RHOB</name>
<organism evidence="1 2">
    <name type="scientific">Salipiger mucosus DSM 16094</name>
    <dbReference type="NCBI Taxonomy" id="1123237"/>
    <lineage>
        <taxon>Bacteria</taxon>
        <taxon>Pseudomonadati</taxon>
        <taxon>Pseudomonadota</taxon>
        <taxon>Alphaproteobacteria</taxon>
        <taxon>Rhodobacterales</taxon>
        <taxon>Roseobacteraceae</taxon>
        <taxon>Salipiger</taxon>
    </lineage>
</organism>
<reference evidence="2" key="1">
    <citation type="journal article" date="2014" name="Stand. Genomic Sci.">
        <title>Genome sequence of the exopolysaccharide-producing Salipiger mucosus type strain (DSM 16094(T)), a moderately halophilic member of the Roseobacter clade.</title>
        <authorList>
            <person name="Riedel T."/>
            <person name="Spring S."/>
            <person name="Fiebig A."/>
            <person name="Petersen J."/>
            <person name="Kyrpides N.C."/>
            <person name="Goker M."/>
            <person name="Klenk H.P."/>
        </authorList>
    </citation>
    <scope>NUCLEOTIDE SEQUENCE [LARGE SCALE GENOMIC DNA]</scope>
    <source>
        <strain evidence="2">DSM 16094</strain>
    </source>
</reference>
<keyword evidence="2" id="KW-1185">Reference proteome</keyword>
<evidence type="ECO:0000313" key="2">
    <source>
        <dbReference type="Proteomes" id="UP000015347"/>
    </source>
</evidence>
<dbReference type="Proteomes" id="UP000015347">
    <property type="component" value="Unassembled WGS sequence"/>
</dbReference>
<protein>
    <submittedName>
        <fullName evidence="1">Uncharacterized protein</fullName>
    </submittedName>
</protein>
<dbReference type="HOGENOM" id="CLU_3205070_0_0_5"/>
<gene>
    <name evidence="1" type="ORF">Salmuc_03793</name>
</gene>
<evidence type="ECO:0000313" key="1">
    <source>
        <dbReference type="EMBL" id="EPX80477.1"/>
    </source>
</evidence>
<dbReference type="STRING" id="1123237.Salmuc_03793"/>